<dbReference type="Gene3D" id="2.30.30.140">
    <property type="match status" value="1"/>
</dbReference>
<dbReference type="PANTHER" id="PTHR22948">
    <property type="entry name" value="TUDOR DOMAIN CONTAINING PROTEIN"/>
    <property type="match status" value="1"/>
</dbReference>
<evidence type="ECO:0000313" key="2">
    <source>
        <dbReference type="EMBL" id="KAG8222897.1"/>
    </source>
</evidence>
<feature type="non-terminal residue" evidence="2">
    <location>
        <position position="271"/>
    </location>
</feature>
<organism evidence="2 3">
    <name type="scientific">Ladona fulva</name>
    <name type="common">Scarce chaser dragonfly</name>
    <name type="synonym">Libellula fulva</name>
    <dbReference type="NCBI Taxonomy" id="123851"/>
    <lineage>
        <taxon>Eukaryota</taxon>
        <taxon>Metazoa</taxon>
        <taxon>Ecdysozoa</taxon>
        <taxon>Arthropoda</taxon>
        <taxon>Hexapoda</taxon>
        <taxon>Insecta</taxon>
        <taxon>Pterygota</taxon>
        <taxon>Palaeoptera</taxon>
        <taxon>Odonata</taxon>
        <taxon>Epiprocta</taxon>
        <taxon>Anisoptera</taxon>
        <taxon>Libelluloidea</taxon>
        <taxon>Libellulidae</taxon>
        <taxon>Ladona</taxon>
    </lineage>
</organism>
<dbReference type="AlphaFoldDB" id="A0A8K0JVZ2"/>
<feature type="domain" description="Tudor" evidence="1">
    <location>
        <begin position="149"/>
        <end position="216"/>
    </location>
</feature>
<reference evidence="2" key="1">
    <citation type="submission" date="2013-04" db="EMBL/GenBank/DDBJ databases">
        <authorList>
            <person name="Qu J."/>
            <person name="Murali S.C."/>
            <person name="Bandaranaike D."/>
            <person name="Bellair M."/>
            <person name="Blankenburg K."/>
            <person name="Chao H."/>
            <person name="Dinh H."/>
            <person name="Doddapaneni H."/>
            <person name="Downs B."/>
            <person name="Dugan-Rocha S."/>
            <person name="Elkadiri S."/>
            <person name="Gnanaolivu R.D."/>
            <person name="Hernandez B."/>
            <person name="Javaid M."/>
            <person name="Jayaseelan J.C."/>
            <person name="Lee S."/>
            <person name="Li M."/>
            <person name="Ming W."/>
            <person name="Munidasa M."/>
            <person name="Muniz J."/>
            <person name="Nguyen L."/>
            <person name="Ongeri F."/>
            <person name="Osuji N."/>
            <person name="Pu L.-L."/>
            <person name="Puazo M."/>
            <person name="Qu C."/>
            <person name="Quiroz J."/>
            <person name="Raj R."/>
            <person name="Weissenberger G."/>
            <person name="Xin Y."/>
            <person name="Zou X."/>
            <person name="Han Y."/>
            <person name="Richards S."/>
            <person name="Worley K."/>
            <person name="Muzny D."/>
            <person name="Gibbs R."/>
        </authorList>
    </citation>
    <scope>NUCLEOTIDE SEQUENCE</scope>
    <source>
        <strain evidence="2">Sampled in the wild</strain>
    </source>
</reference>
<dbReference type="Pfam" id="PF00567">
    <property type="entry name" value="TUDOR"/>
    <property type="match status" value="1"/>
</dbReference>
<comment type="caution">
    <text evidence="2">The sequence shown here is derived from an EMBL/GenBank/DDBJ whole genome shotgun (WGS) entry which is preliminary data.</text>
</comment>
<dbReference type="InterPro" id="IPR002999">
    <property type="entry name" value="Tudor"/>
</dbReference>
<proteinExistence type="predicted"/>
<dbReference type="OrthoDB" id="9989103at2759"/>
<keyword evidence="3" id="KW-1185">Reference proteome</keyword>
<protein>
    <recommendedName>
        <fullName evidence="1">Tudor domain-containing protein</fullName>
    </recommendedName>
</protein>
<name>A0A8K0JVZ2_LADFU</name>
<evidence type="ECO:0000313" key="3">
    <source>
        <dbReference type="Proteomes" id="UP000792457"/>
    </source>
</evidence>
<dbReference type="PROSITE" id="PS50304">
    <property type="entry name" value="TUDOR"/>
    <property type="match status" value="1"/>
</dbReference>
<evidence type="ECO:0000259" key="1">
    <source>
        <dbReference type="PROSITE" id="PS50304"/>
    </source>
</evidence>
<dbReference type="InterPro" id="IPR050621">
    <property type="entry name" value="Tudor_domain_containing"/>
</dbReference>
<dbReference type="Proteomes" id="UP000792457">
    <property type="component" value="Unassembled WGS sequence"/>
</dbReference>
<gene>
    <name evidence="2" type="ORF">J437_LFUL003542</name>
</gene>
<dbReference type="PANTHER" id="PTHR22948:SF29">
    <property type="entry name" value="FI02030P-RELATED"/>
    <property type="match status" value="1"/>
</dbReference>
<dbReference type="SUPFAM" id="SSF63748">
    <property type="entry name" value="Tudor/PWWP/MBT"/>
    <property type="match status" value="1"/>
</dbReference>
<feature type="non-terminal residue" evidence="2">
    <location>
        <position position="1"/>
    </location>
</feature>
<reference evidence="2" key="2">
    <citation type="submission" date="2017-10" db="EMBL/GenBank/DDBJ databases">
        <title>Ladona fulva Genome sequencing and assembly.</title>
        <authorList>
            <person name="Murali S."/>
            <person name="Richards S."/>
            <person name="Bandaranaike D."/>
            <person name="Bellair M."/>
            <person name="Blankenburg K."/>
            <person name="Chao H."/>
            <person name="Dinh H."/>
            <person name="Doddapaneni H."/>
            <person name="Dugan-Rocha S."/>
            <person name="Elkadiri S."/>
            <person name="Gnanaolivu R."/>
            <person name="Hernandez B."/>
            <person name="Skinner E."/>
            <person name="Javaid M."/>
            <person name="Lee S."/>
            <person name="Li M."/>
            <person name="Ming W."/>
            <person name="Munidasa M."/>
            <person name="Muniz J."/>
            <person name="Nguyen L."/>
            <person name="Hughes D."/>
            <person name="Osuji N."/>
            <person name="Pu L.-L."/>
            <person name="Puazo M."/>
            <person name="Qu C."/>
            <person name="Quiroz J."/>
            <person name="Raj R."/>
            <person name="Weissenberger G."/>
            <person name="Xin Y."/>
            <person name="Zou X."/>
            <person name="Han Y."/>
            <person name="Worley K."/>
            <person name="Muzny D."/>
            <person name="Gibbs R."/>
        </authorList>
    </citation>
    <scope>NUCLEOTIDE SEQUENCE</scope>
    <source>
        <strain evidence="2">Sampled in the wild</strain>
    </source>
</reference>
<accession>A0A8K0JVZ2</accession>
<dbReference type="EMBL" id="KZ308146">
    <property type="protein sequence ID" value="KAG8222897.1"/>
    <property type="molecule type" value="Genomic_DNA"/>
</dbReference>
<sequence length="271" mass="31153">DRNHYNEAFKKHIQSGPLKVLFRRVTLSSPPKFVVDILIKRRDELIPLTDLLHPESTTSTSESDYKNRRKYEKGEVALQSDTNKLERKSKISEKGEAIMDVNVSYVDSISKFFIWESLDCMKELTSLMVEMKSYYKSTSVRLSDDFISLLSNGTVCAVYDEKESNWCRGEVVDEIKKSNFRGLLQKHFEVLLVDFGNKIDVPISLIRPLDTRFFVQPIFAKQCHLFGIEPASNLKSDDGLDYSKEVIEIFEMLLDSGKLTLIEASSKENDK</sequence>